<keyword evidence="8" id="KW-0067">ATP-binding</keyword>
<reference evidence="13" key="1">
    <citation type="submission" date="2013-08" db="EMBL/GenBank/DDBJ databases">
        <authorList>
            <person name="Mendez C."/>
            <person name="Richter M."/>
            <person name="Ferrer M."/>
            <person name="Sanchez J."/>
        </authorList>
    </citation>
    <scope>NUCLEOTIDE SEQUENCE</scope>
</reference>
<evidence type="ECO:0000256" key="2">
    <source>
        <dbReference type="ARBA" id="ARBA00006703"/>
    </source>
</evidence>
<keyword evidence="5" id="KW-0436">Ligase</keyword>
<dbReference type="GO" id="GO:0000049">
    <property type="term" value="F:tRNA binding"/>
    <property type="evidence" value="ECO:0007669"/>
    <property type="project" value="InterPro"/>
</dbReference>
<comment type="caution">
    <text evidence="13">The sequence shown here is derived from an EMBL/GenBank/DDBJ whole genome shotgun (WGS) entry which is preliminary data.</text>
</comment>
<dbReference type="InterPro" id="IPR045864">
    <property type="entry name" value="aa-tRNA-synth_II/BPL/LPL"/>
</dbReference>
<dbReference type="SUPFAM" id="SSF55681">
    <property type="entry name" value="Class II aaRS and biotin synthetases"/>
    <property type="match status" value="1"/>
</dbReference>
<dbReference type="InterPro" id="IPR006195">
    <property type="entry name" value="aa-tRNA-synth_II"/>
</dbReference>
<dbReference type="Pfam" id="PF01409">
    <property type="entry name" value="tRNA-synt_2d"/>
    <property type="match status" value="1"/>
</dbReference>
<dbReference type="Gene3D" id="1.10.10.2320">
    <property type="match status" value="1"/>
</dbReference>
<evidence type="ECO:0000256" key="4">
    <source>
        <dbReference type="ARBA" id="ARBA00022490"/>
    </source>
</evidence>
<dbReference type="Gene3D" id="3.30.1370.240">
    <property type="match status" value="1"/>
</dbReference>
<dbReference type="SUPFAM" id="SSF46785">
    <property type="entry name" value="Winged helix' DNA-binding domain"/>
    <property type="match status" value="1"/>
</dbReference>
<keyword evidence="4" id="KW-0963">Cytoplasm</keyword>
<name>T1AR89_9ZZZZ</name>
<dbReference type="EC" id="6.1.1.20" evidence="3"/>
<comment type="similarity">
    <text evidence="2">Belongs to the class-II aminoacyl-tRNA synthetase family. Phe-tRNA synthetase alpha subunit type 2 subfamily.</text>
</comment>
<comment type="subcellular location">
    <subcellularLocation>
        <location evidence="1">Cytoplasm</location>
    </subcellularLocation>
</comment>
<evidence type="ECO:0000256" key="7">
    <source>
        <dbReference type="ARBA" id="ARBA00022741"/>
    </source>
</evidence>
<keyword evidence="7" id="KW-0547">Nucleotide-binding</keyword>
<dbReference type="NCBIfam" id="NF003210">
    <property type="entry name" value="PRK04172.1"/>
    <property type="match status" value="1"/>
</dbReference>
<protein>
    <recommendedName>
        <fullName evidence="3">phenylalanine--tRNA ligase</fullName>
        <ecNumber evidence="3">6.1.1.20</ecNumber>
    </recommendedName>
</protein>
<keyword evidence="11 13" id="KW-0030">Aminoacyl-tRNA synthetase</keyword>
<evidence type="ECO:0000259" key="12">
    <source>
        <dbReference type="PROSITE" id="PS50862"/>
    </source>
</evidence>
<dbReference type="PROSITE" id="PS50862">
    <property type="entry name" value="AA_TRNA_LIGASE_II"/>
    <property type="match status" value="1"/>
</dbReference>
<dbReference type="GO" id="GO:0046872">
    <property type="term" value="F:metal ion binding"/>
    <property type="evidence" value="ECO:0007669"/>
    <property type="project" value="UniProtKB-KW"/>
</dbReference>
<dbReference type="EMBL" id="AUZZ01007199">
    <property type="protein sequence ID" value="EQD43244.1"/>
    <property type="molecule type" value="Genomic_DNA"/>
</dbReference>
<dbReference type="GO" id="GO:0006432">
    <property type="term" value="P:phenylalanyl-tRNA aminoacylation"/>
    <property type="evidence" value="ECO:0007669"/>
    <property type="project" value="InterPro"/>
</dbReference>
<dbReference type="GO" id="GO:0005737">
    <property type="term" value="C:cytoplasm"/>
    <property type="evidence" value="ECO:0007669"/>
    <property type="project" value="UniProtKB-SubCell"/>
</dbReference>
<dbReference type="PANTHER" id="PTHR11538">
    <property type="entry name" value="PHENYLALANYL-TRNA SYNTHETASE"/>
    <property type="match status" value="1"/>
</dbReference>
<dbReference type="InterPro" id="IPR036390">
    <property type="entry name" value="WH_DNA-bd_sf"/>
</dbReference>
<keyword evidence="9" id="KW-0460">Magnesium</keyword>
<dbReference type="GO" id="GO:0005524">
    <property type="term" value="F:ATP binding"/>
    <property type="evidence" value="ECO:0007669"/>
    <property type="project" value="UniProtKB-KW"/>
</dbReference>
<organism evidence="13">
    <name type="scientific">mine drainage metagenome</name>
    <dbReference type="NCBI Taxonomy" id="410659"/>
    <lineage>
        <taxon>unclassified sequences</taxon>
        <taxon>metagenomes</taxon>
        <taxon>ecological metagenomes</taxon>
    </lineage>
</organism>
<dbReference type="GO" id="GO:0004826">
    <property type="term" value="F:phenylalanine-tRNA ligase activity"/>
    <property type="evidence" value="ECO:0007669"/>
    <property type="project" value="UniProtKB-EC"/>
</dbReference>
<evidence type="ECO:0000256" key="10">
    <source>
        <dbReference type="ARBA" id="ARBA00022917"/>
    </source>
</evidence>
<proteinExistence type="inferred from homology"/>
<dbReference type="InterPro" id="IPR002319">
    <property type="entry name" value="Phenylalanyl-tRNA_Synthase"/>
</dbReference>
<reference evidence="13" key="2">
    <citation type="journal article" date="2014" name="ISME J.">
        <title>Microbial stratification in low pH oxic and suboxic macroscopic growths along an acid mine drainage.</title>
        <authorList>
            <person name="Mendez-Garcia C."/>
            <person name="Mesa V."/>
            <person name="Sprenger R.R."/>
            <person name="Richter M."/>
            <person name="Diez M.S."/>
            <person name="Solano J."/>
            <person name="Bargiela R."/>
            <person name="Golyshina O.V."/>
            <person name="Manteca A."/>
            <person name="Ramos J.L."/>
            <person name="Gallego J.R."/>
            <person name="Llorente I."/>
            <person name="Martins Dos Santos V.A."/>
            <person name="Jensen O.N."/>
            <person name="Pelaez A.I."/>
            <person name="Sanchez J."/>
            <person name="Ferrer M."/>
        </authorList>
    </citation>
    <scope>NUCLEOTIDE SEQUENCE</scope>
</reference>
<evidence type="ECO:0000256" key="3">
    <source>
        <dbReference type="ARBA" id="ARBA00012814"/>
    </source>
</evidence>
<evidence type="ECO:0000256" key="9">
    <source>
        <dbReference type="ARBA" id="ARBA00022842"/>
    </source>
</evidence>
<dbReference type="AlphaFoldDB" id="T1AR89"/>
<evidence type="ECO:0000256" key="8">
    <source>
        <dbReference type="ARBA" id="ARBA00022840"/>
    </source>
</evidence>
<dbReference type="Gene3D" id="1.10.10.2330">
    <property type="match status" value="1"/>
</dbReference>
<dbReference type="Gene3D" id="3.30.930.10">
    <property type="entry name" value="Bira Bifunctional Protein, Domain 2"/>
    <property type="match status" value="1"/>
</dbReference>
<evidence type="ECO:0000256" key="5">
    <source>
        <dbReference type="ARBA" id="ARBA00022598"/>
    </source>
</evidence>
<evidence type="ECO:0000256" key="6">
    <source>
        <dbReference type="ARBA" id="ARBA00022723"/>
    </source>
</evidence>
<feature type="domain" description="Aminoacyl-transfer RNA synthetases class-II family profile" evidence="12">
    <location>
        <begin position="244"/>
        <end position="497"/>
    </location>
</feature>
<evidence type="ECO:0000256" key="1">
    <source>
        <dbReference type="ARBA" id="ARBA00004496"/>
    </source>
</evidence>
<evidence type="ECO:0000313" key="13">
    <source>
        <dbReference type="EMBL" id="EQD43244.1"/>
    </source>
</evidence>
<evidence type="ECO:0000256" key="11">
    <source>
        <dbReference type="ARBA" id="ARBA00023146"/>
    </source>
</evidence>
<gene>
    <name evidence="13" type="ORF">B2A_09970</name>
</gene>
<dbReference type="NCBIfam" id="TIGR00468">
    <property type="entry name" value="pheS"/>
    <property type="match status" value="1"/>
</dbReference>
<keyword evidence="10" id="KW-0648">Protein biosynthesis</keyword>
<dbReference type="InterPro" id="IPR004529">
    <property type="entry name" value="Phe-tRNA-synth_IIc_asu"/>
</dbReference>
<keyword evidence="6" id="KW-0479">Metal-binding</keyword>
<accession>T1AR89</accession>
<sequence length="497" mass="56453">MKGASRDITIEESKLLSCIDNGKSHDLDEICKALEMDQSTAASYIDGLEKIEALSVIRSKLHEVQVTPEGKEDIKEGFPEERLIRHIKASGPMGMSSKVDSVALGWAKKNGWVEIEGSTIRLSENGKLALDKVYKYGEVLSELGKMAENSQTDSTIEHNQDIVKDLVKRGLVIVKERSQIGAISITDLGKTLLSGKPKDLITTLSRDIIKSSEWKTKEFKSYNVTDPTERAYPARIHPSHRFFSYIRSIFLSMGFSEVVGPIIDNAFWNFDALFSPQDHPTRDMQDTFFLSNPKEIGVSDLEVLSRVRRMHKKGWKSAWRESLAKQALLRTHNTSVSVKNILKYGNLADSAYPIKLFSLGKVFRNESIDYKHLNELNQLDGIIIGDSLTLSNLIFTMKEFYSYLGIDVKFKPSYFPFVEPGMEGYYHNEEHDDDIELFGSGIIRKEITKAMGTNKTVLAWGIGLDRLMFNYIETDSLSEIYRNQIGWLRDVKYKKDM</sequence>
<dbReference type="PANTHER" id="PTHR11538:SF40">
    <property type="entry name" value="PHENYLALANINE--TRNA LIGASE ALPHA SUBUNIT"/>
    <property type="match status" value="1"/>
</dbReference>